<dbReference type="GeneID" id="14492683"/>
<evidence type="ECO:0000256" key="5">
    <source>
        <dbReference type="ARBA" id="ARBA00022892"/>
    </source>
</evidence>
<evidence type="ECO:0000256" key="8">
    <source>
        <dbReference type="ARBA" id="ARBA00037847"/>
    </source>
</evidence>
<evidence type="ECO:0000256" key="4">
    <source>
        <dbReference type="ARBA" id="ARBA00022729"/>
    </source>
</evidence>
<dbReference type="InterPro" id="IPR036598">
    <property type="entry name" value="GOLD_dom_sf"/>
</dbReference>
<dbReference type="GO" id="GO:0012505">
    <property type="term" value="C:endomembrane system"/>
    <property type="evidence" value="ECO:0007669"/>
    <property type="project" value="UniProtKB-SubCell"/>
</dbReference>
<evidence type="ECO:0000256" key="2">
    <source>
        <dbReference type="ARBA" id="ARBA00007104"/>
    </source>
</evidence>
<dbReference type="OrthoDB" id="1929172at2759"/>
<dbReference type="InterPro" id="IPR009038">
    <property type="entry name" value="GOLD_dom"/>
</dbReference>
<feature type="transmembrane region" description="Helical" evidence="10">
    <location>
        <begin position="180"/>
        <end position="204"/>
    </location>
</feature>
<dbReference type="HOGENOM" id="CLU_066963_4_2_1"/>
<evidence type="ECO:0000313" key="14">
    <source>
        <dbReference type="Proteomes" id="UP000002866"/>
    </source>
</evidence>
<dbReference type="InterPro" id="IPR015720">
    <property type="entry name" value="Emp24-like"/>
</dbReference>
<keyword evidence="14" id="KW-1185">Reference proteome</keyword>
<proteinExistence type="inferred from homology"/>
<dbReference type="SUPFAM" id="SSF101576">
    <property type="entry name" value="Supernatant protein factor (SPF), C-terminal domain"/>
    <property type="match status" value="1"/>
</dbReference>
<gene>
    <name evidence="13" type="primary">TBLA0A04810</name>
    <name evidence="13" type="ORF">TBLA_0A04810</name>
</gene>
<evidence type="ECO:0000256" key="9">
    <source>
        <dbReference type="RuleBase" id="RU003827"/>
    </source>
</evidence>
<dbReference type="GO" id="GO:0006888">
    <property type="term" value="P:endoplasmic reticulum to Golgi vesicle-mediated transport"/>
    <property type="evidence" value="ECO:0007669"/>
    <property type="project" value="UniProtKB-ARBA"/>
</dbReference>
<dbReference type="PROSITE" id="PS50866">
    <property type="entry name" value="GOLD"/>
    <property type="match status" value="1"/>
</dbReference>
<comment type="similarity">
    <text evidence="2 9">Belongs to the EMP24/GP25L family.</text>
</comment>
<dbReference type="EMBL" id="HE806316">
    <property type="protein sequence ID" value="CCH58274.1"/>
    <property type="molecule type" value="Genomic_DNA"/>
</dbReference>
<keyword evidence="4 11" id="KW-0732">Signal</keyword>
<dbReference type="PANTHER" id="PTHR22811">
    <property type="entry name" value="TRANSMEMBRANE EMP24 DOMAIN-CONTAINING PROTEIN"/>
    <property type="match status" value="1"/>
</dbReference>
<reference evidence="13 14" key="1">
    <citation type="journal article" date="2011" name="Proc. Natl. Acad. Sci. U.S.A.">
        <title>Evolutionary erosion of yeast sex chromosomes by mating-type switching accidents.</title>
        <authorList>
            <person name="Gordon J.L."/>
            <person name="Armisen D."/>
            <person name="Proux-Wera E."/>
            <person name="Oheigeartaigh S.S."/>
            <person name="Byrne K.P."/>
            <person name="Wolfe K.H."/>
        </authorList>
    </citation>
    <scope>NUCLEOTIDE SEQUENCE [LARGE SCALE GENOMIC DNA]</scope>
    <source>
        <strain evidence="14">ATCC 34711 / CBS 6284 / DSM 70876 / NBRC 10599 / NRRL Y-10934 / UCD 77-7</strain>
    </source>
</reference>
<evidence type="ECO:0000256" key="1">
    <source>
        <dbReference type="ARBA" id="ARBA00004479"/>
    </source>
</evidence>
<dbReference type="AlphaFoldDB" id="I2GVX2"/>
<evidence type="ECO:0000256" key="6">
    <source>
        <dbReference type="ARBA" id="ARBA00022989"/>
    </source>
</evidence>
<dbReference type="FunCoup" id="I2GVX2">
    <property type="interactions" value="275"/>
</dbReference>
<organism evidence="13 14">
    <name type="scientific">Henningerozyma blattae (strain ATCC 34711 / CBS 6284 / DSM 70876 / NBRC 10599 / NRRL Y-10934 / UCD 77-7)</name>
    <name type="common">Yeast</name>
    <name type="synonym">Tetrapisispora blattae</name>
    <dbReference type="NCBI Taxonomy" id="1071380"/>
    <lineage>
        <taxon>Eukaryota</taxon>
        <taxon>Fungi</taxon>
        <taxon>Dikarya</taxon>
        <taxon>Ascomycota</taxon>
        <taxon>Saccharomycotina</taxon>
        <taxon>Saccharomycetes</taxon>
        <taxon>Saccharomycetales</taxon>
        <taxon>Saccharomycetaceae</taxon>
        <taxon>Henningerozyma</taxon>
    </lineage>
</organism>
<evidence type="ECO:0000256" key="3">
    <source>
        <dbReference type="ARBA" id="ARBA00022692"/>
    </source>
</evidence>
<dbReference type="InParanoid" id="I2GVX2"/>
<comment type="subcellular location">
    <subcellularLocation>
        <location evidence="8">Endomembrane system</location>
        <topology evidence="8">Single-pass membrane protein</topology>
    </subcellularLocation>
    <subcellularLocation>
        <location evidence="1 9">Membrane</location>
        <topology evidence="1 9">Single-pass type I membrane protein</topology>
    </subcellularLocation>
</comment>
<dbReference type="Pfam" id="PF01105">
    <property type="entry name" value="EMP24_GP25L"/>
    <property type="match status" value="1"/>
</dbReference>
<dbReference type="SMART" id="SM01190">
    <property type="entry name" value="EMP24_GP25L"/>
    <property type="match status" value="1"/>
</dbReference>
<keyword evidence="7 10" id="KW-0472">Membrane</keyword>
<dbReference type="OMA" id="GQDQEDW"/>
<dbReference type="RefSeq" id="XP_004177793.1">
    <property type="nucleotide sequence ID" value="XM_004177745.1"/>
</dbReference>
<accession>I2GVX2</accession>
<sequence>MAILISILFCLMSIISWTLASSKPQAQMAISLPANSRECVYHDLLTEDEALVVGYQVLTGGNFEIDFEVTSPKGVIIVREKQQKYADFLLRSFGLGQYSFCFINNHGGDFKMVEFILELDNLEKQNADDEFIPPEELMAKNSIDEIDRNLNKITKTMNYLRAREWRNMYTVTSTKSSLTWMSLLIVGVMIGISAAQSITIQLLFKNNYKQWV</sequence>
<feature type="signal peptide" evidence="11">
    <location>
        <begin position="1"/>
        <end position="20"/>
    </location>
</feature>
<dbReference type="Proteomes" id="UP000002866">
    <property type="component" value="Chromosome 1"/>
</dbReference>
<protein>
    <recommendedName>
        <fullName evidence="12">GOLD domain-containing protein</fullName>
    </recommendedName>
</protein>
<keyword evidence="3 9" id="KW-0812">Transmembrane</keyword>
<dbReference type="KEGG" id="tbl:TBLA_0A04810"/>
<evidence type="ECO:0000313" key="13">
    <source>
        <dbReference type="EMBL" id="CCH58274.1"/>
    </source>
</evidence>
<keyword evidence="5" id="KW-0813">Transport</keyword>
<dbReference type="STRING" id="1071380.I2GVX2"/>
<dbReference type="GO" id="GO:0016020">
    <property type="term" value="C:membrane"/>
    <property type="evidence" value="ECO:0007669"/>
    <property type="project" value="UniProtKB-SubCell"/>
</dbReference>
<feature type="chain" id="PRO_5003659930" description="GOLD domain-containing protein" evidence="11">
    <location>
        <begin position="21"/>
        <end position="212"/>
    </location>
</feature>
<name>I2GVX2_HENB6</name>
<feature type="domain" description="GOLD" evidence="12">
    <location>
        <begin position="37"/>
        <end position="119"/>
    </location>
</feature>
<evidence type="ECO:0000256" key="11">
    <source>
        <dbReference type="SAM" id="SignalP"/>
    </source>
</evidence>
<evidence type="ECO:0000256" key="10">
    <source>
        <dbReference type="SAM" id="Phobius"/>
    </source>
</evidence>
<dbReference type="eggNOG" id="KOG1693">
    <property type="taxonomic scope" value="Eukaryota"/>
</dbReference>
<dbReference type="GO" id="GO:0005737">
    <property type="term" value="C:cytoplasm"/>
    <property type="evidence" value="ECO:0007669"/>
    <property type="project" value="GOC"/>
</dbReference>
<keyword evidence="6 10" id="KW-1133">Transmembrane helix</keyword>
<evidence type="ECO:0000256" key="7">
    <source>
        <dbReference type="ARBA" id="ARBA00023136"/>
    </source>
</evidence>
<evidence type="ECO:0000259" key="12">
    <source>
        <dbReference type="PROSITE" id="PS50866"/>
    </source>
</evidence>
<keyword evidence="5" id="KW-0931">ER-Golgi transport</keyword>